<evidence type="ECO:0000313" key="4">
    <source>
        <dbReference type="WBParaSite" id="Bm277.1"/>
    </source>
</evidence>
<gene>
    <name evidence="1 4 5" type="ORF">Bm277</name>
    <name evidence="2" type="ORF">BM_BM277</name>
    <name evidence="1" type="ORF">BM_Bm277</name>
</gene>
<organism evidence="1">
    <name type="scientific">Brugia malayi</name>
    <name type="common">Filarial nematode worm</name>
    <dbReference type="NCBI Taxonomy" id="6279"/>
    <lineage>
        <taxon>Eukaryota</taxon>
        <taxon>Metazoa</taxon>
        <taxon>Ecdysozoa</taxon>
        <taxon>Nematoda</taxon>
        <taxon>Chromadorea</taxon>
        <taxon>Rhabditida</taxon>
        <taxon>Spirurina</taxon>
        <taxon>Spiruromorpha</taxon>
        <taxon>Filarioidea</taxon>
        <taxon>Onchocercidae</taxon>
        <taxon>Brugia</taxon>
    </lineage>
</organism>
<reference evidence="2" key="3">
    <citation type="submission" date="2019-04" db="EMBL/GenBank/DDBJ databases">
        <authorList>
            <person name="Howe K."/>
            <person name="Paulini M."/>
            <person name="Williams G."/>
        </authorList>
    </citation>
    <scope>NUCLEOTIDE SEQUENCE [LARGE SCALE GENOMIC DNA]</scope>
    <source>
        <strain evidence="2">FR3</strain>
    </source>
</reference>
<dbReference type="AlphaFoldDB" id="A0A0J9XNI6"/>
<dbReference type="KEGG" id="bmy:BM_BM277"/>
<dbReference type="GeneID" id="66059618"/>
<protein>
    <submittedName>
        <fullName evidence="1 4">Bm277</fullName>
    </submittedName>
    <submittedName>
        <fullName evidence="2">Serine/threonine protein phosphatase PP1 isozyme 1, putative</fullName>
    </submittedName>
</protein>
<dbReference type="WormBase" id="Bm277">
    <property type="protein sequence ID" value="BM26545"/>
    <property type="gene ID" value="WBGene00220538"/>
</dbReference>
<evidence type="ECO:0000313" key="1">
    <source>
        <dbReference type="EMBL" id="CDP92422.1"/>
    </source>
</evidence>
<keyword evidence="3" id="KW-1185">Reference proteome</keyword>
<name>A0A0J9XNI6_BRUMA</name>
<dbReference type="CTD" id="66059618"/>
<dbReference type="EMBL" id="LN856807">
    <property type="protein sequence ID" value="CDP92422.1"/>
    <property type="molecule type" value="Genomic_DNA"/>
</dbReference>
<accession>A0A0J9XNI6</accession>
<evidence type="ECO:0000313" key="2">
    <source>
        <dbReference type="EMBL" id="VIO99895.1"/>
    </source>
</evidence>
<dbReference type="Proteomes" id="UP000006672">
    <property type="component" value="Unassembled WGS sequence"/>
</dbReference>
<reference evidence="1" key="2">
    <citation type="submission" date="2012-12" db="EMBL/GenBank/DDBJ databases">
        <authorList>
            <person name="Gao Y.W."/>
            <person name="Fan S.T."/>
            <person name="Sun H.T."/>
            <person name="Wang Z."/>
            <person name="Gao X.L."/>
            <person name="Li Y.G."/>
            <person name="Wang T.C."/>
            <person name="Zhang K."/>
            <person name="Xu W.W."/>
            <person name="Yu Z.J."/>
            <person name="Xia X.Z."/>
        </authorList>
    </citation>
    <scope>NUCLEOTIDE SEQUENCE</scope>
    <source>
        <strain evidence="1">FR3</strain>
    </source>
</reference>
<evidence type="ECO:0000313" key="3">
    <source>
        <dbReference type="Proteomes" id="UP000006672"/>
    </source>
</evidence>
<reference evidence="1 3" key="1">
    <citation type="journal article" date="2007" name="Science">
        <title>Draft genome of the filarial nematode parasite Brugia malayi.</title>
        <authorList>
            <person name="Ghedin E."/>
            <person name="Wang S."/>
            <person name="Spiro D."/>
            <person name="Caler E."/>
            <person name="Zhao Q."/>
            <person name="Crabtree J."/>
            <person name="Allen J.E."/>
            <person name="Delcher A.L."/>
            <person name="Guiliano D.B."/>
            <person name="Miranda-Saavedra D."/>
            <person name="Angiuoli S.V."/>
            <person name="Creasy T."/>
            <person name="Amedeo P."/>
            <person name="Haas B."/>
            <person name="El-Sayed N.M."/>
            <person name="Wortman J.R."/>
            <person name="Feldblyum T."/>
            <person name="Tallon L."/>
            <person name="Schatz M."/>
            <person name="Shumway M."/>
            <person name="Koo H."/>
            <person name="Salzberg S.L."/>
            <person name="Schobel S."/>
            <person name="Pertea M."/>
            <person name="Pop M."/>
            <person name="White O."/>
            <person name="Barton G.J."/>
            <person name="Carlow C.K."/>
            <person name="Crawford M.J."/>
            <person name="Daub J."/>
            <person name="Dimmic M.W."/>
            <person name="Estes C.F."/>
            <person name="Foster J.M."/>
            <person name="Ganatra M."/>
            <person name="Gregory W.F."/>
            <person name="Johnson N.M."/>
            <person name="Jin J."/>
            <person name="Komuniecki R."/>
            <person name="Korf I."/>
            <person name="Kumar S."/>
            <person name="Laney S."/>
            <person name="Li B.W."/>
            <person name="Li W."/>
            <person name="Lindblom T.H."/>
            <person name="Lustigman S."/>
            <person name="Ma D."/>
            <person name="Maina C.V."/>
            <person name="Martin D.M."/>
            <person name="McCarter J.P."/>
            <person name="McReynolds L."/>
            <person name="Mitreva M."/>
            <person name="Nutman T.B."/>
            <person name="Parkinson J."/>
            <person name="Peregrin-Alvarez J.M."/>
            <person name="Poole C."/>
            <person name="Ren Q."/>
            <person name="Saunders L."/>
            <person name="Sluder A.E."/>
            <person name="Smith K."/>
            <person name="Stanke M."/>
            <person name="Unnasch T.R."/>
            <person name="Ware J."/>
            <person name="Wei A.D."/>
            <person name="Weil G."/>
            <person name="Williams D.J."/>
            <person name="Zhang Y."/>
            <person name="Williams S.A."/>
            <person name="Fraser-Liggett C."/>
            <person name="Slatko B."/>
            <person name="Blaxter M.L."/>
            <person name="Scott A.L."/>
        </authorList>
    </citation>
    <scope>NUCLEOTIDE SEQUENCE</scope>
    <source>
        <strain evidence="1 3">FR3</strain>
    </source>
</reference>
<accession>A0A4E9G369</accession>
<proteinExistence type="predicted"/>
<dbReference type="EMBL" id="CAAKNF010000003">
    <property type="protein sequence ID" value="VIO99895.1"/>
    <property type="molecule type" value="Genomic_DNA"/>
</dbReference>
<evidence type="ECO:0000313" key="5">
    <source>
        <dbReference type="WormBase" id="Bm277"/>
    </source>
</evidence>
<dbReference type="WBParaSite" id="Bm277.1">
    <property type="protein sequence ID" value="Bm277.1"/>
    <property type="gene ID" value="WBGene00220538"/>
</dbReference>
<reference evidence="4" key="4">
    <citation type="submission" date="2019-12" db="UniProtKB">
        <authorList>
            <consortium name="WormBaseParasite"/>
        </authorList>
    </citation>
    <scope>IDENTIFICATION</scope>
</reference>
<dbReference type="RefSeq" id="XP_042938724.1">
    <property type="nucleotide sequence ID" value="XM_043082790.1"/>
</dbReference>
<sequence>MMAVEHYYSSIGGSITKQFNFSPKINNLLRNVIRITSIFRFKLEIAR</sequence>